<evidence type="ECO:0000256" key="2">
    <source>
        <dbReference type="ARBA" id="ARBA00023027"/>
    </source>
</evidence>
<feature type="domain" description="6-phosphogluconate dehydrogenase NADP-binding" evidence="4">
    <location>
        <begin position="8"/>
        <end position="162"/>
    </location>
</feature>
<dbReference type="AlphaFoldDB" id="A0A4Z0QIR0"/>
<dbReference type="GO" id="GO:0050661">
    <property type="term" value="F:NADP binding"/>
    <property type="evidence" value="ECO:0007669"/>
    <property type="project" value="InterPro"/>
</dbReference>
<evidence type="ECO:0000259" key="5">
    <source>
        <dbReference type="Pfam" id="PF14833"/>
    </source>
</evidence>
<sequence length="299" mass="31481">MPTATPHVAFIGLGNMGHAMAQQLLQAGYPLTVYNRTAAKAADLGERGAVVAATPAAAVAEAAFVFTMVTDDAALRAVTTGKEGLLQNMPAKAVHISCSTVGPETTRELARAHYRQGSRLIAAPVFGQPEAARAAKLWVCTSGSVPAKQDLGPLLATFSQGVHDFGKDTGAANVVKLCGNFLLGAAIEAMSEAFGLAEKSGLSRQQVYDMLTSTLFNTPVYRSYGQVLATQDYKNLGSAPYVLRKDLDLVQTEAHELGVSMPFASIIRNHLAATVARPPGQHDWTSFAQRVAAGTGLVR</sequence>
<evidence type="ECO:0000259" key="4">
    <source>
        <dbReference type="Pfam" id="PF03446"/>
    </source>
</evidence>
<dbReference type="PANTHER" id="PTHR43580">
    <property type="entry name" value="OXIDOREDUCTASE GLYR1-RELATED"/>
    <property type="match status" value="1"/>
</dbReference>
<evidence type="ECO:0000256" key="3">
    <source>
        <dbReference type="PIRSR" id="PIRSR000103-1"/>
    </source>
</evidence>
<dbReference type="Pfam" id="PF14833">
    <property type="entry name" value="NAD_binding_11"/>
    <property type="match status" value="1"/>
</dbReference>
<evidence type="ECO:0000313" key="7">
    <source>
        <dbReference type="Proteomes" id="UP000298471"/>
    </source>
</evidence>
<keyword evidence="1" id="KW-0560">Oxidoreductase</keyword>
<dbReference type="SUPFAM" id="SSF48179">
    <property type="entry name" value="6-phosphogluconate dehydrogenase C-terminal domain-like"/>
    <property type="match status" value="1"/>
</dbReference>
<comment type="caution">
    <text evidence="6">The sequence shown here is derived from an EMBL/GenBank/DDBJ whole genome shotgun (WGS) entry which is preliminary data.</text>
</comment>
<feature type="domain" description="3-hydroxyisobutyrate dehydrogenase-like NAD-binding" evidence="5">
    <location>
        <begin position="170"/>
        <end position="287"/>
    </location>
</feature>
<dbReference type="PIRSF" id="PIRSF000103">
    <property type="entry name" value="HIBADH"/>
    <property type="match status" value="1"/>
</dbReference>
<dbReference type="GO" id="GO:0016491">
    <property type="term" value="F:oxidoreductase activity"/>
    <property type="evidence" value="ECO:0007669"/>
    <property type="project" value="UniProtKB-KW"/>
</dbReference>
<dbReference type="InterPro" id="IPR015815">
    <property type="entry name" value="HIBADH-related"/>
</dbReference>
<dbReference type="InterPro" id="IPR013328">
    <property type="entry name" value="6PGD_dom2"/>
</dbReference>
<dbReference type="Pfam" id="PF03446">
    <property type="entry name" value="NAD_binding_2"/>
    <property type="match status" value="1"/>
</dbReference>
<dbReference type="GO" id="GO:0051287">
    <property type="term" value="F:NAD binding"/>
    <property type="evidence" value="ECO:0007669"/>
    <property type="project" value="InterPro"/>
</dbReference>
<dbReference type="InterPro" id="IPR029154">
    <property type="entry name" value="HIBADH-like_NADP-bd"/>
</dbReference>
<dbReference type="RefSeq" id="WP_135392776.1">
    <property type="nucleotide sequence ID" value="NZ_SRMB01000001.1"/>
</dbReference>
<evidence type="ECO:0000313" key="6">
    <source>
        <dbReference type="EMBL" id="TGE28881.1"/>
    </source>
</evidence>
<dbReference type="InterPro" id="IPR036291">
    <property type="entry name" value="NAD(P)-bd_dom_sf"/>
</dbReference>
<dbReference type="EMBL" id="SRMB01000001">
    <property type="protein sequence ID" value="TGE28881.1"/>
    <property type="molecule type" value="Genomic_DNA"/>
</dbReference>
<dbReference type="PANTHER" id="PTHR43580:SF2">
    <property type="entry name" value="CYTOKINE-LIKE NUCLEAR FACTOR N-PAC"/>
    <property type="match status" value="1"/>
</dbReference>
<feature type="active site" evidence="3">
    <location>
        <position position="176"/>
    </location>
</feature>
<name>A0A4Z0QIR0_9BACT</name>
<dbReference type="InterPro" id="IPR051265">
    <property type="entry name" value="HIBADH-related_NP60_sf"/>
</dbReference>
<dbReference type="InterPro" id="IPR006115">
    <property type="entry name" value="6PGDH_NADP-bd"/>
</dbReference>
<evidence type="ECO:0000256" key="1">
    <source>
        <dbReference type="ARBA" id="ARBA00023002"/>
    </source>
</evidence>
<protein>
    <submittedName>
        <fullName evidence="6">NAD(P)-dependent oxidoreductase</fullName>
    </submittedName>
</protein>
<keyword evidence="7" id="KW-1185">Reference proteome</keyword>
<dbReference type="Proteomes" id="UP000298471">
    <property type="component" value="Unassembled WGS sequence"/>
</dbReference>
<dbReference type="SUPFAM" id="SSF51735">
    <property type="entry name" value="NAD(P)-binding Rossmann-fold domains"/>
    <property type="match status" value="1"/>
</dbReference>
<gene>
    <name evidence="6" type="ORF">E5K02_05310</name>
</gene>
<dbReference type="OrthoDB" id="9786703at2"/>
<keyword evidence="2" id="KW-0520">NAD</keyword>
<dbReference type="Gene3D" id="1.10.1040.10">
    <property type="entry name" value="N-(1-d-carboxylethyl)-l-norvaline Dehydrogenase, domain 2"/>
    <property type="match status" value="1"/>
</dbReference>
<proteinExistence type="predicted"/>
<reference evidence="6 7" key="1">
    <citation type="submission" date="2019-04" db="EMBL/GenBank/DDBJ databases">
        <authorList>
            <person name="Feng G."/>
            <person name="Zhang J."/>
            <person name="Zhu H."/>
        </authorList>
    </citation>
    <scope>NUCLEOTIDE SEQUENCE [LARGE SCALE GENOMIC DNA]</scope>
    <source>
        <strain evidence="6 7">9PBR-1</strain>
    </source>
</reference>
<dbReference type="Gene3D" id="3.40.50.720">
    <property type="entry name" value="NAD(P)-binding Rossmann-like Domain"/>
    <property type="match status" value="1"/>
</dbReference>
<accession>A0A4Z0QIR0</accession>
<dbReference type="InterPro" id="IPR008927">
    <property type="entry name" value="6-PGluconate_DH-like_C_sf"/>
</dbReference>
<organism evidence="6 7">
    <name type="scientific">Hymenobacter metallicola</name>
    <dbReference type="NCBI Taxonomy" id="2563114"/>
    <lineage>
        <taxon>Bacteria</taxon>
        <taxon>Pseudomonadati</taxon>
        <taxon>Bacteroidota</taxon>
        <taxon>Cytophagia</taxon>
        <taxon>Cytophagales</taxon>
        <taxon>Hymenobacteraceae</taxon>
        <taxon>Hymenobacter</taxon>
    </lineage>
</organism>